<dbReference type="Pfam" id="PF13847">
    <property type="entry name" value="Methyltransf_31"/>
    <property type="match status" value="1"/>
</dbReference>
<sequence length="248" mass="26470">MAIGGEFTSQLIAKAGISSGDCVLDYGCGNGDVCLLLAQTVGPQGRVLGIDQNPESLEMARERAETAGLANIEFRQIDLGDVPNDLGEFDAMIGRRILLYLTEPVQVVRSLMKHLKVDGVFASHEHDTAFDHPANGAMPAHRRAKALVIEMLAAENARDNLGPELPHLLTAAGLKVSGAIASAILQTPNSPYPIGAMLMASKARLAAAKGVSEDDLNLDELIASLEQEQSAEAFYWADTMYGAWGTKR</sequence>
<proteinExistence type="predicted"/>
<name>A0A9X1F3S2_9SPHN</name>
<organism evidence="2 3">
    <name type="scientific">Erythrobacter crassostreae</name>
    <dbReference type="NCBI Taxonomy" id="2828328"/>
    <lineage>
        <taxon>Bacteria</taxon>
        <taxon>Pseudomonadati</taxon>
        <taxon>Pseudomonadota</taxon>
        <taxon>Alphaproteobacteria</taxon>
        <taxon>Sphingomonadales</taxon>
        <taxon>Erythrobacteraceae</taxon>
        <taxon>Erythrobacter/Porphyrobacter group</taxon>
        <taxon>Erythrobacter</taxon>
    </lineage>
</organism>
<dbReference type="PANTHER" id="PTHR43861:SF1">
    <property type="entry name" value="TRANS-ACONITATE 2-METHYLTRANSFERASE"/>
    <property type="match status" value="1"/>
</dbReference>
<keyword evidence="3" id="KW-1185">Reference proteome</keyword>
<feature type="domain" description="Methyltransferase" evidence="1">
    <location>
        <begin position="18"/>
        <end position="134"/>
    </location>
</feature>
<dbReference type="Proteomes" id="UP001138681">
    <property type="component" value="Unassembled WGS sequence"/>
</dbReference>
<comment type="caution">
    <text evidence="2">The sequence shown here is derived from an EMBL/GenBank/DDBJ whole genome shotgun (WGS) entry which is preliminary data.</text>
</comment>
<dbReference type="EMBL" id="JAGSPC010000001">
    <property type="protein sequence ID" value="MBV7259722.1"/>
    <property type="molecule type" value="Genomic_DNA"/>
</dbReference>
<evidence type="ECO:0000259" key="1">
    <source>
        <dbReference type="Pfam" id="PF13847"/>
    </source>
</evidence>
<keyword evidence="2" id="KW-0808">Transferase</keyword>
<evidence type="ECO:0000313" key="2">
    <source>
        <dbReference type="EMBL" id="MBV7259722.1"/>
    </source>
</evidence>
<dbReference type="RefSeq" id="WP_218404918.1">
    <property type="nucleotide sequence ID" value="NZ_JAGSPC010000001.1"/>
</dbReference>
<dbReference type="InterPro" id="IPR025714">
    <property type="entry name" value="Methyltranfer_dom"/>
</dbReference>
<protein>
    <submittedName>
        <fullName evidence="2">Methyltransferase domain-containing protein</fullName>
    </submittedName>
</protein>
<dbReference type="GO" id="GO:0032259">
    <property type="term" value="P:methylation"/>
    <property type="evidence" value="ECO:0007669"/>
    <property type="project" value="UniProtKB-KW"/>
</dbReference>
<reference evidence="2" key="1">
    <citation type="submission" date="2021-04" db="EMBL/GenBank/DDBJ databases">
        <authorList>
            <person name="Pira H."/>
            <person name="Risdian C."/>
            <person name="Wink J."/>
        </authorList>
    </citation>
    <scope>NUCLEOTIDE SEQUENCE</scope>
    <source>
        <strain evidence="2">WH158</strain>
    </source>
</reference>
<gene>
    <name evidence="2" type="ORF">KCG46_09085</name>
</gene>
<dbReference type="PANTHER" id="PTHR43861">
    <property type="entry name" value="TRANS-ACONITATE 2-METHYLTRANSFERASE-RELATED"/>
    <property type="match status" value="1"/>
</dbReference>
<accession>A0A9X1F3S2</accession>
<evidence type="ECO:0000313" key="3">
    <source>
        <dbReference type="Proteomes" id="UP001138681"/>
    </source>
</evidence>
<dbReference type="GO" id="GO:0008168">
    <property type="term" value="F:methyltransferase activity"/>
    <property type="evidence" value="ECO:0007669"/>
    <property type="project" value="UniProtKB-KW"/>
</dbReference>
<dbReference type="CDD" id="cd02440">
    <property type="entry name" value="AdoMet_MTases"/>
    <property type="match status" value="1"/>
</dbReference>
<dbReference type="AlphaFoldDB" id="A0A9X1F3S2"/>
<keyword evidence="2" id="KW-0489">Methyltransferase</keyword>